<dbReference type="EMBL" id="LWMW01000022">
    <property type="protein sequence ID" value="KZX17672.1"/>
    <property type="molecule type" value="Genomic_DNA"/>
</dbReference>
<dbReference type="STRING" id="47311.MBCUT_01500"/>
<dbReference type="Proteomes" id="UP000077275">
    <property type="component" value="Unassembled WGS sequence"/>
</dbReference>
<dbReference type="PATRIC" id="fig|47311.3.peg.157"/>
<gene>
    <name evidence="1" type="ORF">MBCUT_01500</name>
</gene>
<dbReference type="InterPro" id="IPR029063">
    <property type="entry name" value="SAM-dependent_MTases_sf"/>
</dbReference>
<evidence type="ECO:0000313" key="1">
    <source>
        <dbReference type="EMBL" id="KZX17672.1"/>
    </source>
</evidence>
<dbReference type="AlphaFoldDB" id="A0A166FHB2"/>
<evidence type="ECO:0000313" key="2">
    <source>
        <dbReference type="Proteomes" id="UP000077275"/>
    </source>
</evidence>
<accession>A0A166FHB2</accession>
<dbReference type="Gene3D" id="3.40.50.150">
    <property type="entry name" value="Vaccinia Virus protein VP39"/>
    <property type="match status" value="1"/>
</dbReference>
<keyword evidence="2" id="KW-1185">Reference proteome</keyword>
<proteinExistence type="predicted"/>
<protein>
    <submittedName>
        <fullName evidence="1">Uncharacterized protein</fullName>
    </submittedName>
</protein>
<organism evidence="1 2">
    <name type="scientific">Methanobrevibacter cuticularis</name>
    <dbReference type="NCBI Taxonomy" id="47311"/>
    <lineage>
        <taxon>Archaea</taxon>
        <taxon>Methanobacteriati</taxon>
        <taxon>Methanobacteriota</taxon>
        <taxon>Methanomada group</taxon>
        <taxon>Methanobacteria</taxon>
        <taxon>Methanobacteriales</taxon>
        <taxon>Methanobacteriaceae</taxon>
        <taxon>Methanobrevibacter</taxon>
    </lineage>
</organism>
<name>A0A166FHB2_9EURY</name>
<reference evidence="1 2" key="1">
    <citation type="submission" date="2016-04" db="EMBL/GenBank/DDBJ databases">
        <title>Genome sequence of Methanobrevibacter cuticularis DSM 11139.</title>
        <authorList>
            <person name="Poehlein A."/>
            <person name="Seedorf H."/>
            <person name="Daniel R."/>
        </authorList>
    </citation>
    <scope>NUCLEOTIDE SEQUENCE [LARGE SCALE GENOMIC DNA]</scope>
    <source>
        <strain evidence="1 2">DSM 11139</strain>
    </source>
</reference>
<comment type="caution">
    <text evidence="1">The sequence shown here is derived from an EMBL/GenBank/DDBJ whole genome shotgun (WGS) entry which is preliminary data.</text>
</comment>
<sequence length="69" mass="8230">MKNKVYYIIFIIWDFIDEKTPVIYRTYTGMRAILYFPVTDKDTRGFHKEVMILPTGNINNTSVLIRKII</sequence>